<protein>
    <submittedName>
        <fullName evidence="1">Uncharacterized protein</fullName>
    </submittedName>
</protein>
<evidence type="ECO:0000313" key="2">
    <source>
        <dbReference type="EMBL" id="CAF4739573.1"/>
    </source>
</evidence>
<evidence type="ECO:0000313" key="1">
    <source>
        <dbReference type="EMBL" id="CAF4717217.1"/>
    </source>
</evidence>
<dbReference type="EMBL" id="CAJOBG010104702">
    <property type="protein sequence ID" value="CAF4717217.1"/>
    <property type="molecule type" value="Genomic_DNA"/>
</dbReference>
<feature type="non-terminal residue" evidence="1">
    <location>
        <position position="1"/>
    </location>
</feature>
<dbReference type="EMBL" id="CAJOBG010110760">
    <property type="protein sequence ID" value="CAF4739573.1"/>
    <property type="molecule type" value="Genomic_DNA"/>
</dbReference>
<dbReference type="Proteomes" id="UP000663866">
    <property type="component" value="Unassembled WGS sequence"/>
</dbReference>
<comment type="caution">
    <text evidence="1">The sequence shown here is derived from an EMBL/GenBank/DDBJ whole genome shotgun (WGS) entry which is preliminary data.</text>
</comment>
<proteinExistence type="predicted"/>
<name>A0A821JM49_9BILA</name>
<dbReference type="AlphaFoldDB" id="A0A821JM49"/>
<feature type="non-terminal residue" evidence="1">
    <location>
        <position position="80"/>
    </location>
</feature>
<sequence>TNESVDSGIYEQRLYDLKHLIVEKLLDNLDEYLLNNSTLNGLNSIAYLQLLLTLTIEFASKSDEQNQQFVHYILKSLLRQ</sequence>
<gene>
    <name evidence="1" type="ORF">OVN521_LOCUS48950</name>
    <name evidence="2" type="ORF">OVN521_LOCUS49758</name>
</gene>
<keyword evidence="3" id="KW-1185">Reference proteome</keyword>
<accession>A0A821JM49</accession>
<evidence type="ECO:0000313" key="3">
    <source>
        <dbReference type="Proteomes" id="UP000663866"/>
    </source>
</evidence>
<organism evidence="1 3">
    <name type="scientific">Rotaria magnacalcarata</name>
    <dbReference type="NCBI Taxonomy" id="392030"/>
    <lineage>
        <taxon>Eukaryota</taxon>
        <taxon>Metazoa</taxon>
        <taxon>Spiralia</taxon>
        <taxon>Gnathifera</taxon>
        <taxon>Rotifera</taxon>
        <taxon>Eurotatoria</taxon>
        <taxon>Bdelloidea</taxon>
        <taxon>Philodinida</taxon>
        <taxon>Philodinidae</taxon>
        <taxon>Rotaria</taxon>
    </lineage>
</organism>
<reference evidence="1" key="1">
    <citation type="submission" date="2021-02" db="EMBL/GenBank/DDBJ databases">
        <authorList>
            <person name="Nowell W R."/>
        </authorList>
    </citation>
    <scope>NUCLEOTIDE SEQUENCE</scope>
</reference>